<reference evidence="1 2" key="1">
    <citation type="journal article" date="2016" name="Genome Biol. Evol.">
        <title>Gene Family Evolution Reflects Adaptation to Soil Environmental Stressors in the Genome of the Collembolan Orchesella cincta.</title>
        <authorList>
            <person name="Faddeeva-Vakhrusheva A."/>
            <person name="Derks M.F."/>
            <person name="Anvar S.Y."/>
            <person name="Agamennone V."/>
            <person name="Suring W."/>
            <person name="Smit S."/>
            <person name="van Straalen N.M."/>
            <person name="Roelofs D."/>
        </authorList>
    </citation>
    <scope>NUCLEOTIDE SEQUENCE [LARGE SCALE GENOMIC DNA]</scope>
    <source>
        <tissue evidence="1">Mixed pool</tissue>
    </source>
</reference>
<gene>
    <name evidence="1" type="ORF">Ocin01_13270</name>
</gene>
<dbReference type="Proteomes" id="UP000094527">
    <property type="component" value="Unassembled WGS sequence"/>
</dbReference>
<dbReference type="AlphaFoldDB" id="A0A1D2MKK3"/>
<comment type="caution">
    <text evidence="1">The sequence shown here is derived from an EMBL/GenBank/DDBJ whole genome shotgun (WGS) entry which is preliminary data.</text>
</comment>
<keyword evidence="2" id="KW-1185">Reference proteome</keyword>
<accession>A0A1D2MKK3</accession>
<name>A0A1D2MKK3_ORCCI</name>
<evidence type="ECO:0000313" key="2">
    <source>
        <dbReference type="Proteomes" id="UP000094527"/>
    </source>
</evidence>
<dbReference type="EMBL" id="LJIJ01000997">
    <property type="protein sequence ID" value="ODM93412.1"/>
    <property type="molecule type" value="Genomic_DNA"/>
</dbReference>
<protein>
    <submittedName>
        <fullName evidence="1">Uncharacterized protein</fullName>
    </submittedName>
</protein>
<organism evidence="1 2">
    <name type="scientific">Orchesella cincta</name>
    <name type="common">Springtail</name>
    <name type="synonym">Podura cincta</name>
    <dbReference type="NCBI Taxonomy" id="48709"/>
    <lineage>
        <taxon>Eukaryota</taxon>
        <taxon>Metazoa</taxon>
        <taxon>Ecdysozoa</taxon>
        <taxon>Arthropoda</taxon>
        <taxon>Hexapoda</taxon>
        <taxon>Collembola</taxon>
        <taxon>Entomobryomorpha</taxon>
        <taxon>Entomobryoidea</taxon>
        <taxon>Orchesellidae</taxon>
        <taxon>Orchesellinae</taxon>
        <taxon>Orchesella</taxon>
    </lineage>
</organism>
<evidence type="ECO:0000313" key="1">
    <source>
        <dbReference type="EMBL" id="ODM93412.1"/>
    </source>
</evidence>
<proteinExistence type="predicted"/>
<sequence length="78" mass="9056">MIGARLSGIDLFIGVGYSRDSEWHLLESSHRESSNCIPSLYWRIIMKWKRWIGIFPRNVKVSLTILLSCVEKCGKEED</sequence>